<evidence type="ECO:0000256" key="1">
    <source>
        <dbReference type="SAM" id="MobiDB-lite"/>
    </source>
</evidence>
<feature type="compositionally biased region" description="Polar residues" evidence="1">
    <location>
        <begin position="463"/>
        <end position="475"/>
    </location>
</feature>
<proteinExistence type="predicted"/>
<keyword evidence="2" id="KW-0472">Membrane</keyword>
<dbReference type="OrthoDB" id="5429634at2759"/>
<feature type="domain" description="DUF6536" evidence="3">
    <location>
        <begin position="97"/>
        <end position="180"/>
    </location>
</feature>
<evidence type="ECO:0000313" key="4">
    <source>
        <dbReference type="EMBL" id="PYI02319.1"/>
    </source>
</evidence>
<gene>
    <name evidence="4" type="ORF">BO78DRAFT_422680</name>
</gene>
<dbReference type="Pfam" id="PF20163">
    <property type="entry name" value="DUF6536"/>
    <property type="match status" value="1"/>
</dbReference>
<reference evidence="4 5" key="1">
    <citation type="submission" date="2018-02" db="EMBL/GenBank/DDBJ databases">
        <title>The genomes of Aspergillus section Nigri reveals drivers in fungal speciation.</title>
        <authorList>
            <consortium name="DOE Joint Genome Institute"/>
            <person name="Vesth T.C."/>
            <person name="Nybo J."/>
            <person name="Theobald S."/>
            <person name="Brandl J."/>
            <person name="Frisvad J.C."/>
            <person name="Nielsen K.F."/>
            <person name="Lyhne E.K."/>
            <person name="Kogle M.E."/>
            <person name="Kuo A."/>
            <person name="Riley R."/>
            <person name="Clum A."/>
            <person name="Nolan M."/>
            <person name="Lipzen A."/>
            <person name="Salamov A."/>
            <person name="Henrissat B."/>
            <person name="Wiebenga A."/>
            <person name="De vries R.P."/>
            <person name="Grigoriev I.V."/>
            <person name="Mortensen U.H."/>
            <person name="Andersen M.R."/>
            <person name="Baker S.E."/>
        </authorList>
    </citation>
    <scope>NUCLEOTIDE SEQUENCE [LARGE SCALE GENOMIC DNA]</scope>
    <source>
        <strain evidence="4 5">CBS 121057</strain>
    </source>
</reference>
<dbReference type="EMBL" id="KZ826397">
    <property type="protein sequence ID" value="PYI02319.1"/>
    <property type="molecule type" value="Genomic_DNA"/>
</dbReference>
<keyword evidence="2" id="KW-0812">Transmembrane</keyword>
<feature type="transmembrane region" description="Helical" evidence="2">
    <location>
        <begin position="370"/>
        <end position="390"/>
    </location>
</feature>
<evidence type="ECO:0000259" key="3">
    <source>
        <dbReference type="Pfam" id="PF20163"/>
    </source>
</evidence>
<dbReference type="STRING" id="1448318.A0A319ENH9"/>
<sequence length="482" mass="53461">MLRPKELGRFPVLRKWLQLRYTQIQWDSGACPLPVEDVEMNEKLPHSRTSRITLEGHLNNKPSPNQRHRWIESAYVYAKITAGVLLVNSVLVIHDNSSGQQWMQSLASPTRPEVDREHRHGRWLDIGVSSIKNLRVVGRSQCLMWLLLLVTATPFHFLYNSVVFQASATNEYAIILAPSDVGPENIYNLTTSGLKSCFEGSVEVNWDKFASDISNQSFKTLSRDESVEFTKQATSSGVGILVGLSVSLNISQGGDRSILHVQTNAETTEVQPIVSFQSDGLSSYRFSDQIWAFDVPFGDSVIAYDPSNFTLQSCLENTVASGNSTICQDVEDVVLWLNRTEPETIHEVNQYINANLTSNISAHHSGETCLLYSPALSFVVIIAALIKVFVMFQAARLGRYQPEPLITIGDAVASFIAEPDLTTVGHCTLSISNIRQRRWPTPNTASGQPRKTSTPPQAMVPRSQPNTSGNNNNHVRASPLPT</sequence>
<dbReference type="AlphaFoldDB" id="A0A319ENH9"/>
<accession>A0A319ENH9</accession>
<keyword evidence="5" id="KW-1185">Reference proteome</keyword>
<evidence type="ECO:0000313" key="5">
    <source>
        <dbReference type="Proteomes" id="UP000248423"/>
    </source>
</evidence>
<dbReference type="PANTHER" id="PTHR35395:SF1">
    <property type="entry name" value="DUF6536 DOMAIN-CONTAINING PROTEIN"/>
    <property type="match status" value="1"/>
</dbReference>
<organism evidence="4 5">
    <name type="scientific">Aspergillus sclerotiicarbonarius (strain CBS 121057 / IBT 28362)</name>
    <dbReference type="NCBI Taxonomy" id="1448318"/>
    <lineage>
        <taxon>Eukaryota</taxon>
        <taxon>Fungi</taxon>
        <taxon>Dikarya</taxon>
        <taxon>Ascomycota</taxon>
        <taxon>Pezizomycotina</taxon>
        <taxon>Eurotiomycetes</taxon>
        <taxon>Eurotiomycetidae</taxon>
        <taxon>Eurotiales</taxon>
        <taxon>Aspergillaceae</taxon>
        <taxon>Aspergillus</taxon>
        <taxon>Aspergillus subgen. Circumdati</taxon>
    </lineage>
</organism>
<dbReference type="InterPro" id="IPR046623">
    <property type="entry name" value="DUF6536"/>
</dbReference>
<dbReference type="PANTHER" id="PTHR35395">
    <property type="entry name" value="DUF6536 DOMAIN-CONTAINING PROTEIN"/>
    <property type="match status" value="1"/>
</dbReference>
<dbReference type="VEuPathDB" id="FungiDB:BO78DRAFT_422680"/>
<dbReference type="Proteomes" id="UP000248423">
    <property type="component" value="Unassembled WGS sequence"/>
</dbReference>
<name>A0A319ENH9_ASPSB</name>
<evidence type="ECO:0000256" key="2">
    <source>
        <dbReference type="SAM" id="Phobius"/>
    </source>
</evidence>
<protein>
    <recommendedName>
        <fullName evidence="3">DUF6536 domain-containing protein</fullName>
    </recommendedName>
</protein>
<feature type="region of interest" description="Disordered" evidence="1">
    <location>
        <begin position="438"/>
        <end position="482"/>
    </location>
</feature>
<keyword evidence="2" id="KW-1133">Transmembrane helix</keyword>
<feature type="compositionally biased region" description="Polar residues" evidence="1">
    <location>
        <begin position="441"/>
        <end position="456"/>
    </location>
</feature>